<dbReference type="PANTHER" id="PTHR14949">
    <property type="entry name" value="EGF-LIKE-DOMAIN, MULTIPLE 7, 8"/>
    <property type="match status" value="1"/>
</dbReference>
<dbReference type="GO" id="GO:0005576">
    <property type="term" value="C:extracellular region"/>
    <property type="evidence" value="ECO:0007669"/>
    <property type="project" value="TreeGrafter"/>
</dbReference>
<dbReference type="EMBL" id="RQTK01000515">
    <property type="protein sequence ID" value="RUS78356.1"/>
    <property type="molecule type" value="Genomic_DNA"/>
</dbReference>
<dbReference type="InterPro" id="IPR057774">
    <property type="entry name" value="D8C_UMOD/GP2/OIT3-like"/>
</dbReference>
<feature type="non-terminal residue" evidence="7">
    <location>
        <position position="1041"/>
    </location>
</feature>
<gene>
    <name evidence="7" type="ORF">EGW08_013876</name>
</gene>
<dbReference type="Proteomes" id="UP000271974">
    <property type="component" value="Unassembled WGS sequence"/>
</dbReference>
<keyword evidence="2 3" id="KW-1015">Disulfide bond</keyword>
<feature type="domain" description="EGF-like" evidence="5">
    <location>
        <begin position="780"/>
        <end position="812"/>
    </location>
</feature>
<keyword evidence="3" id="KW-0245">EGF-like domain</keyword>
<organism evidence="7 8">
    <name type="scientific">Elysia chlorotica</name>
    <name type="common">Eastern emerald elysia</name>
    <name type="synonym">Sea slug</name>
    <dbReference type="NCBI Taxonomy" id="188477"/>
    <lineage>
        <taxon>Eukaryota</taxon>
        <taxon>Metazoa</taxon>
        <taxon>Spiralia</taxon>
        <taxon>Lophotrochozoa</taxon>
        <taxon>Mollusca</taxon>
        <taxon>Gastropoda</taxon>
        <taxon>Heterobranchia</taxon>
        <taxon>Euthyneura</taxon>
        <taxon>Panpulmonata</taxon>
        <taxon>Sacoglossa</taxon>
        <taxon>Placobranchoidea</taxon>
        <taxon>Plakobranchidae</taxon>
        <taxon>Elysia</taxon>
    </lineage>
</organism>
<evidence type="ECO:0000256" key="3">
    <source>
        <dbReference type="PROSITE-ProRule" id="PRU00076"/>
    </source>
</evidence>
<comment type="caution">
    <text evidence="3">Lacks conserved residue(s) required for the propagation of feature annotation.</text>
</comment>
<evidence type="ECO:0000313" key="7">
    <source>
        <dbReference type="EMBL" id="RUS78356.1"/>
    </source>
</evidence>
<evidence type="ECO:0000313" key="8">
    <source>
        <dbReference type="Proteomes" id="UP000271974"/>
    </source>
</evidence>
<dbReference type="GO" id="GO:0005102">
    <property type="term" value="F:signaling receptor binding"/>
    <property type="evidence" value="ECO:0007669"/>
    <property type="project" value="TreeGrafter"/>
</dbReference>
<dbReference type="GO" id="GO:0009986">
    <property type="term" value="C:cell surface"/>
    <property type="evidence" value="ECO:0007669"/>
    <property type="project" value="TreeGrafter"/>
</dbReference>
<dbReference type="OrthoDB" id="10021943at2759"/>
<evidence type="ECO:0000256" key="1">
    <source>
        <dbReference type="ARBA" id="ARBA00022729"/>
    </source>
</evidence>
<feature type="chain" id="PRO_5018576918" description="VWFD domain-containing protein" evidence="4">
    <location>
        <begin position="20"/>
        <end position="1041"/>
    </location>
</feature>
<name>A0A3S1B9J3_ELYCH</name>
<sequence length="1041" mass="113997">MSLLVQALALAGILALSNGQFNPCSPAIYNELNEPHRSTGYQTGYPESPLCDIHLPEGWYRFTSKAGGEMPTTCPARLHCGTVVPIWMKGTHPTVGDDIVMREACGNFNSGSGSANPCCEHKVDIAVKNCTGFYVYYLSPTPSCPVAYCAGDIAPCPLGQWSQTGFAPCKDAHPQLKTRPTLTGPIIQNNQSFQFQCEINWPTMDPDQRFEVVWTFEGKEDPNIPARILQDPDRSAFLDGRLLRGHLNSNLGCQVRTFYDGNQAHKSGVLQSNTFYAGITMNPAKLIVSEKDFEEKITIESTIPVLCDHNTECCITFKLDTDATSDISVQSMCDYKLCDKDWDASRGVASIEVPIVANQDMIKDGDKQLLLTFEDLIPAGGGPYHRVFEGHQPSQIQVDVKDQDISRCSMTGDPHIHGFDFSTYHLYKTGDFVAYEVKSRDFQVMIRTWACGAVACICGVTIREKNDVIKINECDQAIHGAHTSPTIEIANQLSEGTIIQRSTNGRHIGVYLPSGSEIKLDVTNRYMNMFIQGPGTDKFRAMGLCGTNDGNPTNEFTKPDGSQDPVCPSGSRACIPDSFEEGWRSAPRDSLFETVPPLLPAQPQIKYCSCKDNHHGSPAINCTIRANTPTTKAACNGCPTVTNRFRPNFLAGKSWTKRDAVFEDVDLPDAPYVQTDLPAINPDRKWPNDQGVTEGHAQALCNQAIYKSQLVAKCNSMNPKIKDSFLTDCMADILHGGTTDFLDAITDAFTTDCQQTIALEPSSYVSDPVTGERVLKPEYLGDICSTDCLEHGHCGPRGKCICNAGWEGEFCHMQAGKGPQLDRIRSGPLCDKAQRPCKRVFIDATNINLSEELACQIQEIDGQGKAIGKSVITEADFVSSTRISCELPETTVSSKRYQITATNDGSLFGNGLDLLVFDSLCLDCSGNGCTEKMTACHINQVCYGNGQMDETDISRQCVVAQNRTDWTVVPTTAPPQLEFFPTLSGPNVDFLMTCRFFPKTDVQGDATITWLVDGKEIKSEDLANGTTEAVISVQQLPSAGK</sequence>
<evidence type="ECO:0000259" key="5">
    <source>
        <dbReference type="PROSITE" id="PS50026"/>
    </source>
</evidence>
<evidence type="ECO:0008006" key="9">
    <source>
        <dbReference type="Google" id="ProtNLM"/>
    </source>
</evidence>
<dbReference type="PROSITE" id="PS50026">
    <property type="entry name" value="EGF_3"/>
    <property type="match status" value="1"/>
</dbReference>
<dbReference type="PROSITE" id="PS01186">
    <property type="entry name" value="EGF_2"/>
    <property type="match status" value="1"/>
</dbReference>
<dbReference type="Pfam" id="PF26129">
    <property type="entry name" value="Vwde"/>
    <property type="match status" value="1"/>
</dbReference>
<accession>A0A3S1B9J3</accession>
<dbReference type="InterPro" id="IPR001846">
    <property type="entry name" value="VWF_type-D"/>
</dbReference>
<keyword evidence="8" id="KW-1185">Reference proteome</keyword>
<dbReference type="InterPro" id="IPR000742">
    <property type="entry name" value="EGF"/>
</dbReference>
<keyword evidence="1 4" id="KW-0732">Signal</keyword>
<dbReference type="InterPro" id="IPR050969">
    <property type="entry name" value="Dev_Signal_Modulators"/>
</dbReference>
<proteinExistence type="predicted"/>
<feature type="domain" description="VWFD" evidence="6">
    <location>
        <begin position="406"/>
        <end position="591"/>
    </location>
</feature>
<feature type="signal peptide" evidence="4">
    <location>
        <begin position="1"/>
        <end position="19"/>
    </location>
</feature>
<comment type="caution">
    <text evidence="7">The sequence shown here is derived from an EMBL/GenBank/DDBJ whole genome shotgun (WGS) entry which is preliminary data.</text>
</comment>
<dbReference type="PROSITE" id="PS00022">
    <property type="entry name" value="EGF_1"/>
    <property type="match status" value="1"/>
</dbReference>
<evidence type="ECO:0000259" key="6">
    <source>
        <dbReference type="PROSITE" id="PS51233"/>
    </source>
</evidence>
<reference evidence="7 8" key="1">
    <citation type="submission" date="2019-01" db="EMBL/GenBank/DDBJ databases">
        <title>A draft genome assembly of the solar-powered sea slug Elysia chlorotica.</title>
        <authorList>
            <person name="Cai H."/>
            <person name="Li Q."/>
            <person name="Fang X."/>
            <person name="Li J."/>
            <person name="Curtis N.E."/>
            <person name="Altenburger A."/>
            <person name="Shibata T."/>
            <person name="Feng M."/>
            <person name="Maeda T."/>
            <person name="Schwartz J.A."/>
            <person name="Shigenobu S."/>
            <person name="Lundholm N."/>
            <person name="Nishiyama T."/>
            <person name="Yang H."/>
            <person name="Hasebe M."/>
            <person name="Li S."/>
            <person name="Pierce S.K."/>
            <person name="Wang J."/>
        </authorList>
    </citation>
    <scope>NUCLEOTIDE SEQUENCE [LARGE SCALE GENOMIC DNA]</scope>
    <source>
        <strain evidence="7">EC2010</strain>
        <tissue evidence="7">Whole organism of an adult</tissue>
    </source>
</reference>
<dbReference type="Pfam" id="PF23283">
    <property type="entry name" value="D8C_UMOD"/>
    <property type="match status" value="1"/>
</dbReference>
<dbReference type="Pfam" id="PF00094">
    <property type="entry name" value="VWD"/>
    <property type="match status" value="1"/>
</dbReference>
<dbReference type="AlphaFoldDB" id="A0A3S1B9J3"/>
<evidence type="ECO:0000256" key="2">
    <source>
        <dbReference type="ARBA" id="ARBA00023157"/>
    </source>
</evidence>
<dbReference type="PANTHER" id="PTHR14949:SF51">
    <property type="entry name" value="VON WILLEBRAND FACTOR D AND EGF DOMAIN-CONTAINING PROTEIN"/>
    <property type="match status" value="1"/>
</dbReference>
<feature type="disulfide bond" evidence="3">
    <location>
        <begin position="784"/>
        <end position="794"/>
    </location>
</feature>
<dbReference type="PROSITE" id="PS51233">
    <property type="entry name" value="VWFD"/>
    <property type="match status" value="1"/>
</dbReference>
<dbReference type="STRING" id="188477.A0A3S1B9J3"/>
<dbReference type="Gene3D" id="2.10.25.10">
    <property type="entry name" value="Laminin"/>
    <property type="match status" value="1"/>
</dbReference>
<feature type="disulfide bond" evidence="3">
    <location>
        <begin position="802"/>
        <end position="811"/>
    </location>
</feature>
<protein>
    <recommendedName>
        <fullName evidence="9">VWFD domain-containing protein</fullName>
    </recommendedName>
</protein>
<dbReference type="InterPro" id="IPR058727">
    <property type="entry name" value="Helical_Vwde"/>
</dbReference>
<evidence type="ECO:0000256" key="4">
    <source>
        <dbReference type="SAM" id="SignalP"/>
    </source>
</evidence>
<dbReference type="SMART" id="SM00216">
    <property type="entry name" value="VWD"/>
    <property type="match status" value="1"/>
</dbReference>